<reference evidence="4" key="1">
    <citation type="submission" date="2022-11" db="UniProtKB">
        <authorList>
            <consortium name="WormBaseParasite"/>
        </authorList>
    </citation>
    <scope>IDENTIFICATION</scope>
</reference>
<sequence length="129" mass="14649">MAARKACFYLLCLIINFWQLSKATTKCVVAVGKAHCETNATLASDLEVFLMDRDKFTPDDQIGWTTTDENGNFRVEGCGSDFLTHIDPYVKIFSYCNDPQGKFIKTHVERIFAPQILNFGEILLDDADW</sequence>
<evidence type="ECO:0000313" key="3">
    <source>
        <dbReference type="Proteomes" id="UP000887565"/>
    </source>
</evidence>
<dbReference type="OMA" id="THIDPYV"/>
<dbReference type="Pfam" id="PF01060">
    <property type="entry name" value="TTR-52"/>
    <property type="match status" value="1"/>
</dbReference>
<dbReference type="GO" id="GO:0009986">
    <property type="term" value="C:cell surface"/>
    <property type="evidence" value="ECO:0007669"/>
    <property type="project" value="InterPro"/>
</dbReference>
<evidence type="ECO:0000313" key="4">
    <source>
        <dbReference type="WBParaSite" id="nRc.2.0.1.t39023-RA"/>
    </source>
</evidence>
<keyword evidence="2" id="KW-0732">Signal</keyword>
<dbReference type="AlphaFoldDB" id="A0A915KLW7"/>
<protein>
    <submittedName>
        <fullName evidence="4">Uncharacterized protein</fullName>
    </submittedName>
</protein>
<evidence type="ECO:0000256" key="1">
    <source>
        <dbReference type="ARBA" id="ARBA00010112"/>
    </source>
</evidence>
<evidence type="ECO:0000256" key="2">
    <source>
        <dbReference type="SAM" id="SignalP"/>
    </source>
</evidence>
<dbReference type="PANTHER" id="PTHR21700">
    <property type="entry name" value="TRANSTHYRETIN-LIKE FAMILY PROTEIN-RELATED"/>
    <property type="match status" value="1"/>
</dbReference>
<name>A0A915KLW7_ROMCU</name>
<feature type="chain" id="PRO_5037020176" evidence="2">
    <location>
        <begin position="24"/>
        <end position="129"/>
    </location>
</feature>
<dbReference type="Proteomes" id="UP000887565">
    <property type="component" value="Unplaced"/>
</dbReference>
<organism evidence="3 4">
    <name type="scientific">Romanomermis culicivorax</name>
    <name type="common">Nematode worm</name>
    <dbReference type="NCBI Taxonomy" id="13658"/>
    <lineage>
        <taxon>Eukaryota</taxon>
        <taxon>Metazoa</taxon>
        <taxon>Ecdysozoa</taxon>
        <taxon>Nematoda</taxon>
        <taxon>Enoplea</taxon>
        <taxon>Dorylaimia</taxon>
        <taxon>Mermithida</taxon>
        <taxon>Mermithoidea</taxon>
        <taxon>Mermithidae</taxon>
        <taxon>Romanomermis</taxon>
    </lineage>
</organism>
<dbReference type="Gene3D" id="2.60.40.3330">
    <property type="match status" value="1"/>
</dbReference>
<dbReference type="PANTHER" id="PTHR21700:SF46">
    <property type="entry name" value="TRANSTHYRETIN-LIKE PROTEIN 52"/>
    <property type="match status" value="1"/>
</dbReference>
<feature type="signal peptide" evidence="2">
    <location>
        <begin position="1"/>
        <end position="23"/>
    </location>
</feature>
<comment type="similarity">
    <text evidence="1">Belongs to the nematode transthyretin-like family.</text>
</comment>
<proteinExistence type="inferred from homology"/>
<dbReference type="WBParaSite" id="nRc.2.0.1.t39023-RA">
    <property type="protein sequence ID" value="nRc.2.0.1.t39023-RA"/>
    <property type="gene ID" value="nRc.2.0.1.g39023"/>
</dbReference>
<dbReference type="InterPro" id="IPR001534">
    <property type="entry name" value="Transthyretin-like"/>
</dbReference>
<accession>A0A915KLW7</accession>
<keyword evidence="3" id="KW-1185">Reference proteome</keyword>
<dbReference type="InterPro" id="IPR038479">
    <property type="entry name" value="Transthyretin-like_sf"/>
</dbReference>